<accession>A0AA51NPQ0</accession>
<dbReference type="EMBL" id="OR233592">
    <property type="protein sequence ID" value="WMQ77641.1"/>
    <property type="molecule type" value="Genomic_DNA"/>
</dbReference>
<proteinExistence type="predicted"/>
<organism evidence="1">
    <name type="scientific">Zoothera dauma adenovirus</name>
    <dbReference type="NCBI Taxonomy" id="3073259"/>
    <lineage>
        <taxon>Viruses</taxon>
        <taxon>Varidnaviria</taxon>
        <taxon>Bamfordvirae</taxon>
        <taxon>Preplasmiviricota</taxon>
        <taxon>Polisuviricotina</taxon>
        <taxon>Pharingeaviricetes</taxon>
        <taxon>Rowavirales</taxon>
        <taxon>Adenoviridae</taxon>
    </lineage>
</organism>
<dbReference type="InterPro" id="IPR002612">
    <property type="entry name" value="Adeno_E1B_55kDa"/>
</dbReference>
<dbReference type="Pfam" id="PF01696">
    <property type="entry name" value="Adeno_E1B_55K"/>
    <property type="match status" value="1"/>
</dbReference>
<reference evidence="1" key="1">
    <citation type="submission" date="2023-06" db="EMBL/GenBank/DDBJ databases">
        <authorList>
            <person name="Zheng W."/>
            <person name="Wang Q."/>
            <person name="xu X.D."/>
        </authorList>
    </citation>
    <scope>NUCLEOTIDE SEQUENCE</scope>
    <source>
        <strain evidence="1">Cd_2020_s1</strain>
    </source>
</reference>
<protein>
    <submittedName>
        <fullName evidence="1">LH3</fullName>
    </submittedName>
</protein>
<dbReference type="InterPro" id="IPR011050">
    <property type="entry name" value="Pectin_lyase_fold/virulence"/>
</dbReference>
<name>A0AA51NPQ0_9ADEN</name>
<evidence type="ECO:0000313" key="1">
    <source>
        <dbReference type="EMBL" id="WMQ77641.1"/>
    </source>
</evidence>
<dbReference type="SUPFAM" id="SSF51126">
    <property type="entry name" value="Pectin lyase-like"/>
    <property type="match status" value="1"/>
</dbReference>
<sequence length="461" mass="50831">MASVIRDTFVSASTPKWPSILSKTASQDTSKGNTIIINQVNDVTLPGYVMKSSEDPRTVFSTYKIVYLIPGETYRWSGLQITDPNFTLDGNGAHVILSGTGPIIKIVGANGSSYHKNMEVVIRNVRFFGAEGSISRTEDMTLEFEKHSAIHSFNAYNVTITGCEFERFKGACLYMYDDKDYANSKNWHQRHIITGNKFVSSRIGICNSGACEYSIASLNTFNDCQIAFYVIGGNWNRVGNLIVNSRCAYYHAKTGMWYYGDSGNFNAAHGTFTDNTANHCDYGGNKWPNTFKQQSGTNVTLYGFYYNDDTRYPPTFVGNTMYYCDMYIGDFSTGETAFCVVGCTIMGKSSSAPDSGCIRVKSSVKNKVWFIGCSGNGVSSYGVNTANCTPATFLNNKGENSVNHREGGEMVISLNEDEPLDEEEPVDEDFGEAFSGAARKVEDCGPPKRKRCCCCGEIKEA</sequence>